<gene>
    <name evidence="3" type="ORF">D9V75_00870</name>
</gene>
<evidence type="ECO:0000313" key="4">
    <source>
        <dbReference type="Proteomes" id="UP000298673"/>
    </source>
</evidence>
<dbReference type="RefSeq" id="WP_158343357.1">
    <property type="nucleotide sequence ID" value="NZ_CP034861.1"/>
</dbReference>
<dbReference type="OrthoDB" id="122910at2"/>
<sequence>MKDEEKNLIENLFHRLKNTELNSANRDQSADNLIQKLVRKQPFSSYYMTQTILIQEAAIKKMSLKIEELNKKVENNNLEKTKKQPSFLSSFFKNSPSSDLTSHNQNNVWKNKESPLQYHASPVVSAPRSSGFLGNALQTAMGVAGGMVLGNMLMNVFDHSKPEEEIFDTINHSSEHLDENIPIHDSTADSNLVNYESNESAYEESENDQSNSEDMSYINSSEDCIDTNDDNFI</sequence>
<protein>
    <submittedName>
        <fullName evidence="3">DUF2076 domain-containing protein</fullName>
    </submittedName>
</protein>
<evidence type="ECO:0000256" key="1">
    <source>
        <dbReference type="SAM" id="Coils"/>
    </source>
</evidence>
<dbReference type="Proteomes" id="UP000298673">
    <property type="component" value="Chromosome"/>
</dbReference>
<dbReference type="Pfam" id="PF09849">
    <property type="entry name" value="DUF2076"/>
    <property type="match status" value="1"/>
</dbReference>
<organism evidence="3 4">
    <name type="scientific">Buchnera aphidicola</name>
    <name type="common">Muscaphis stroyani</name>
    <dbReference type="NCBI Taxonomy" id="1241869"/>
    <lineage>
        <taxon>Bacteria</taxon>
        <taxon>Pseudomonadati</taxon>
        <taxon>Pseudomonadota</taxon>
        <taxon>Gammaproteobacteria</taxon>
        <taxon>Enterobacterales</taxon>
        <taxon>Erwiniaceae</taxon>
        <taxon>Buchnera</taxon>
    </lineage>
</organism>
<dbReference type="EMBL" id="CP034861">
    <property type="protein sequence ID" value="QCI24275.1"/>
    <property type="molecule type" value="Genomic_DNA"/>
</dbReference>
<name>A0A4D6YIL8_9GAMM</name>
<feature type="compositionally biased region" description="Acidic residues" evidence="2">
    <location>
        <begin position="223"/>
        <end position="233"/>
    </location>
</feature>
<reference evidence="3 4" key="1">
    <citation type="submission" date="2018-12" db="EMBL/GenBank/DDBJ databases">
        <authorList>
            <person name="Chong R.A."/>
        </authorList>
    </citation>
    <scope>NUCLEOTIDE SEQUENCE [LARGE SCALE GENOMIC DNA]</scope>
    <source>
        <strain evidence="3 4">Mst</strain>
    </source>
</reference>
<feature type="region of interest" description="Disordered" evidence="2">
    <location>
        <begin position="198"/>
        <end position="233"/>
    </location>
</feature>
<feature type="coiled-coil region" evidence="1">
    <location>
        <begin position="52"/>
        <end position="84"/>
    </location>
</feature>
<evidence type="ECO:0000256" key="2">
    <source>
        <dbReference type="SAM" id="MobiDB-lite"/>
    </source>
</evidence>
<evidence type="ECO:0000313" key="3">
    <source>
        <dbReference type="EMBL" id="QCI24275.1"/>
    </source>
</evidence>
<proteinExistence type="predicted"/>
<reference evidence="3 4" key="2">
    <citation type="submission" date="2019-05" db="EMBL/GenBank/DDBJ databases">
        <title>Genome evolution of the obligate endosymbiont Buchnera aphidicola.</title>
        <authorList>
            <person name="Moran N.A."/>
        </authorList>
    </citation>
    <scope>NUCLEOTIDE SEQUENCE [LARGE SCALE GENOMIC DNA]</scope>
    <source>
        <strain evidence="3 4">Mst</strain>
    </source>
</reference>
<keyword evidence="1" id="KW-0175">Coiled coil</keyword>
<accession>A0A4D6YIL8</accession>
<dbReference type="InterPro" id="IPR018648">
    <property type="entry name" value="DUF2076"/>
</dbReference>
<dbReference type="AlphaFoldDB" id="A0A4D6YIL8"/>